<dbReference type="AlphaFoldDB" id="A0A4Y9Z5D5"/>
<dbReference type="EMBL" id="SEKV01000006">
    <property type="protein sequence ID" value="TFY69684.1"/>
    <property type="molecule type" value="Genomic_DNA"/>
</dbReference>
<accession>A0A4Y9Z5D5</accession>
<evidence type="ECO:0000313" key="2">
    <source>
        <dbReference type="Proteomes" id="UP000298390"/>
    </source>
</evidence>
<proteinExistence type="predicted"/>
<sequence length="154" mass="17595">MSGGALGSAEKFEWRRPRVRTGDIGFDERNEVQNVHVTLRRLRGSIQLILHAFDGCHLDRYHWVTRSRTSIRMPAISEERLTLNNGTSIPAVGVGCWMGVCGEGEQVTEMVKTALELGYRHVDTVECCSLFRARLHELNRDRRTRLRTTEMSNP</sequence>
<dbReference type="Proteomes" id="UP000298390">
    <property type="component" value="Unassembled WGS sequence"/>
</dbReference>
<gene>
    <name evidence="1" type="ORF">EVJ58_g272</name>
</gene>
<dbReference type="SUPFAM" id="SSF51430">
    <property type="entry name" value="NAD(P)-linked oxidoreductase"/>
    <property type="match status" value="1"/>
</dbReference>
<organism evidence="1 2">
    <name type="scientific">Rhodofomes roseus</name>
    <dbReference type="NCBI Taxonomy" id="34475"/>
    <lineage>
        <taxon>Eukaryota</taxon>
        <taxon>Fungi</taxon>
        <taxon>Dikarya</taxon>
        <taxon>Basidiomycota</taxon>
        <taxon>Agaricomycotina</taxon>
        <taxon>Agaricomycetes</taxon>
        <taxon>Polyporales</taxon>
        <taxon>Rhodofomes</taxon>
    </lineage>
</organism>
<dbReference type="Gene3D" id="3.20.20.100">
    <property type="entry name" value="NADP-dependent oxidoreductase domain"/>
    <property type="match status" value="1"/>
</dbReference>
<name>A0A4Y9Z5D5_9APHY</name>
<evidence type="ECO:0000313" key="1">
    <source>
        <dbReference type="EMBL" id="TFY69684.1"/>
    </source>
</evidence>
<protein>
    <recommendedName>
        <fullName evidence="3">NADP-dependent oxidoreductase domain-containing protein</fullName>
    </recommendedName>
</protein>
<reference evidence="1 2" key="1">
    <citation type="submission" date="2019-01" db="EMBL/GenBank/DDBJ databases">
        <title>Genome sequencing of the rare red list fungi Fomitopsis rosea.</title>
        <authorList>
            <person name="Buettner E."/>
            <person name="Kellner H."/>
        </authorList>
    </citation>
    <scope>NUCLEOTIDE SEQUENCE [LARGE SCALE GENOMIC DNA]</scope>
    <source>
        <strain evidence="1 2">DSM 105464</strain>
    </source>
</reference>
<evidence type="ECO:0008006" key="3">
    <source>
        <dbReference type="Google" id="ProtNLM"/>
    </source>
</evidence>
<comment type="caution">
    <text evidence="1">The sequence shown here is derived from an EMBL/GenBank/DDBJ whole genome shotgun (WGS) entry which is preliminary data.</text>
</comment>
<dbReference type="STRING" id="34475.A0A4Y9Z5D5"/>
<dbReference type="InterPro" id="IPR036812">
    <property type="entry name" value="NAD(P)_OxRdtase_dom_sf"/>
</dbReference>